<dbReference type="FunFam" id="3.90.550.50:FF:000017">
    <property type="entry name" value="Glycoprotein-N-acetylgalactosamine 3-beta-galactosyltransferase 1"/>
    <property type="match status" value="1"/>
</dbReference>
<comment type="subcellular location">
    <subcellularLocation>
        <location evidence="2">Membrane</location>
        <topology evidence="2">Single-pass type II membrane protein</topology>
    </subcellularLocation>
</comment>
<name>A0AAD4MVE0_9BILA</name>
<keyword evidence="9" id="KW-0812">Transmembrane</keyword>
<evidence type="ECO:0000256" key="13">
    <source>
        <dbReference type="ARBA" id="ARBA00022989"/>
    </source>
</evidence>
<keyword evidence="12" id="KW-0735">Signal-anchor</keyword>
<dbReference type="AlphaFoldDB" id="A0AAD4MVE0"/>
<dbReference type="PANTHER" id="PTHR23033:SF14">
    <property type="entry name" value="GLYCOPROTEIN-N-ACETYLGALACTOSAMINE 3-BETA-GALACTOSYLTRANSFERASE 1-RELATED"/>
    <property type="match status" value="1"/>
</dbReference>
<evidence type="ECO:0000256" key="14">
    <source>
        <dbReference type="ARBA" id="ARBA00023136"/>
    </source>
</evidence>
<dbReference type="InterPro" id="IPR003378">
    <property type="entry name" value="Fringe-like_glycosylTrfase"/>
</dbReference>
<evidence type="ECO:0000256" key="5">
    <source>
        <dbReference type="ARBA" id="ARBA00011748"/>
    </source>
</evidence>
<dbReference type="GO" id="GO:0016263">
    <property type="term" value="F:glycoprotein-N-acetylgalactosamine 3-beta-galactosyltransferase activity"/>
    <property type="evidence" value="ECO:0007669"/>
    <property type="project" value="UniProtKB-EC"/>
</dbReference>
<evidence type="ECO:0000256" key="22">
    <source>
        <dbReference type="ARBA" id="ARBA00059245"/>
    </source>
</evidence>
<evidence type="ECO:0000313" key="24">
    <source>
        <dbReference type="EMBL" id="KAI1707687.1"/>
    </source>
</evidence>
<keyword evidence="7" id="KW-0328">Glycosyltransferase</keyword>
<dbReference type="Gene3D" id="3.90.550.50">
    <property type="match status" value="1"/>
</dbReference>
<dbReference type="InterPro" id="IPR026050">
    <property type="entry name" value="C1GALT1/C1GALT1_chp1"/>
</dbReference>
<comment type="similarity">
    <text evidence="4">Belongs to the glycosyltransferase 31 family. Beta3-Gal-T subfamily.</text>
</comment>
<evidence type="ECO:0000256" key="3">
    <source>
        <dbReference type="ARBA" id="ARBA00004922"/>
    </source>
</evidence>
<proteinExistence type="inferred from homology"/>
<evidence type="ECO:0000256" key="10">
    <source>
        <dbReference type="ARBA" id="ARBA00022723"/>
    </source>
</evidence>
<dbReference type="PANTHER" id="PTHR23033">
    <property type="entry name" value="BETA1,3-GALACTOSYLTRANSFERASE"/>
    <property type="match status" value="1"/>
</dbReference>
<dbReference type="EMBL" id="JAKKPZ010000039">
    <property type="protein sequence ID" value="KAI1707687.1"/>
    <property type="molecule type" value="Genomic_DNA"/>
</dbReference>
<keyword evidence="14" id="KW-0472">Membrane</keyword>
<dbReference type="GO" id="GO:0000166">
    <property type="term" value="F:nucleotide binding"/>
    <property type="evidence" value="ECO:0007669"/>
    <property type="project" value="UniProtKB-KW"/>
</dbReference>
<dbReference type="Proteomes" id="UP001201812">
    <property type="component" value="Unassembled WGS sequence"/>
</dbReference>
<keyword evidence="11" id="KW-0547">Nucleotide-binding</keyword>
<evidence type="ECO:0000256" key="11">
    <source>
        <dbReference type="ARBA" id="ARBA00022741"/>
    </source>
</evidence>
<dbReference type="GO" id="GO:0016020">
    <property type="term" value="C:membrane"/>
    <property type="evidence" value="ECO:0007669"/>
    <property type="project" value="UniProtKB-SubCell"/>
</dbReference>
<evidence type="ECO:0000256" key="9">
    <source>
        <dbReference type="ARBA" id="ARBA00022692"/>
    </source>
</evidence>
<accession>A0AAD4MVE0</accession>
<evidence type="ECO:0000256" key="12">
    <source>
        <dbReference type="ARBA" id="ARBA00022968"/>
    </source>
</evidence>
<keyword evidence="25" id="KW-1185">Reference proteome</keyword>
<evidence type="ECO:0000256" key="15">
    <source>
        <dbReference type="ARBA" id="ARBA00023157"/>
    </source>
</evidence>
<evidence type="ECO:0000256" key="1">
    <source>
        <dbReference type="ARBA" id="ARBA00001936"/>
    </source>
</evidence>
<evidence type="ECO:0000256" key="17">
    <source>
        <dbReference type="ARBA" id="ARBA00023211"/>
    </source>
</evidence>
<comment type="pathway">
    <text evidence="3">Protein modification; protein glycosylation.</text>
</comment>
<gene>
    <name evidence="24" type="ORF">DdX_12240</name>
</gene>
<keyword evidence="16" id="KW-0325">Glycoprotein</keyword>
<sequence length="386" mass="44223">MKSNFYSIMSHLVAGFFFGSLFTVLFLKPPDFQPLNLFSWIGFDSDNYQDQGLDNNILEERLLFHEHSNHSQHSDKGTLAREISKRVRIFCWVLTSPSNHKIRAIHVKATWLQRCNNYMFVSSKADPELPAPYFNVTEGRDHLWGKTKAAFKHVYENYLDDYDWFLKADDDTYVVMENLRYLLLPHSPEEPVHFGCKMHFFAAQGYMSGGAGYVLSREAVRRFVAQGLTNSSNCDPKDNGDEDGKMGECLEKIGVKAGDSRDGEGAHRFLPFLPEQYLGRTVDKNFWFGGYSSYSIENGTGCCSDNAISFHYVKPTMMYIFEYLIYHLTPFGLDTVIGNYPEDNYAKAAGPKIREAVMSAIENQGEDDVFRKNMTDLRKVLKFYPG</sequence>
<comment type="cofactor">
    <cofactor evidence="1">
        <name>Mn(2+)</name>
        <dbReference type="ChEBI" id="CHEBI:29035"/>
    </cofactor>
</comment>
<reference evidence="24" key="1">
    <citation type="submission" date="2022-01" db="EMBL/GenBank/DDBJ databases">
        <title>Genome Sequence Resource for Two Populations of Ditylenchus destructor, the Migratory Endoparasitic Phytonematode.</title>
        <authorList>
            <person name="Zhang H."/>
            <person name="Lin R."/>
            <person name="Xie B."/>
        </authorList>
    </citation>
    <scope>NUCLEOTIDE SEQUENCE</scope>
    <source>
        <strain evidence="24">BazhouSP</strain>
    </source>
</reference>
<evidence type="ECO:0000256" key="6">
    <source>
        <dbReference type="ARBA" id="ARBA00012557"/>
    </source>
</evidence>
<evidence type="ECO:0000256" key="7">
    <source>
        <dbReference type="ARBA" id="ARBA00022676"/>
    </source>
</evidence>
<dbReference type="EC" id="2.4.1.122" evidence="6"/>
<evidence type="ECO:0000259" key="23">
    <source>
        <dbReference type="Pfam" id="PF02434"/>
    </source>
</evidence>
<keyword evidence="17" id="KW-0464">Manganese</keyword>
<protein>
    <recommendedName>
        <fullName evidence="18">Glycoprotein-N-acetylgalactosamine 3-beta-galactosyltransferase 1</fullName>
        <ecNumber evidence="6">2.4.1.122</ecNumber>
    </recommendedName>
    <alternativeName>
        <fullName evidence="20">Core 1 O-glycan T-synthase</fullName>
    </alternativeName>
    <alternativeName>
        <fullName evidence="21">Core 1 UDP-galactose:N-acetylgalactosamine-alpha-R beta 1,3-galactosyltransferase 1</fullName>
    </alternativeName>
    <alternativeName>
        <fullName evidence="19">Core 1 beta1,3-galactosyltransferase 1</fullName>
    </alternativeName>
</protein>
<evidence type="ECO:0000256" key="2">
    <source>
        <dbReference type="ARBA" id="ARBA00004606"/>
    </source>
</evidence>
<feature type="domain" description="Fringe-like glycosyltransferase" evidence="23">
    <location>
        <begin position="88"/>
        <end position="260"/>
    </location>
</feature>
<comment type="function">
    <text evidence="22">Glycosyltransferase that generates the core 1 O-glycan Gal-beta1-3GalNAc-alpha1-Ser/Thr (T antigen), which is a precursor for many extended O-glycans in glycoproteins.</text>
</comment>
<keyword evidence="13" id="KW-1133">Transmembrane helix</keyword>
<evidence type="ECO:0000256" key="21">
    <source>
        <dbReference type="ARBA" id="ARBA00043065"/>
    </source>
</evidence>
<comment type="caution">
    <text evidence="24">The sequence shown here is derived from an EMBL/GenBank/DDBJ whole genome shotgun (WGS) entry which is preliminary data.</text>
</comment>
<comment type="subunit">
    <text evidence="5">Homodimer; disulfide-linked.</text>
</comment>
<evidence type="ECO:0000256" key="20">
    <source>
        <dbReference type="ARBA" id="ARBA00042009"/>
    </source>
</evidence>
<dbReference type="Pfam" id="PF02434">
    <property type="entry name" value="Fringe"/>
    <property type="match status" value="1"/>
</dbReference>
<dbReference type="GO" id="GO:0030145">
    <property type="term" value="F:manganese ion binding"/>
    <property type="evidence" value="ECO:0007669"/>
    <property type="project" value="UniProtKB-ARBA"/>
</dbReference>
<evidence type="ECO:0000256" key="18">
    <source>
        <dbReference type="ARBA" id="ARBA00040898"/>
    </source>
</evidence>
<evidence type="ECO:0000256" key="8">
    <source>
        <dbReference type="ARBA" id="ARBA00022679"/>
    </source>
</evidence>
<evidence type="ECO:0000313" key="25">
    <source>
        <dbReference type="Proteomes" id="UP001201812"/>
    </source>
</evidence>
<evidence type="ECO:0000256" key="19">
    <source>
        <dbReference type="ARBA" id="ARBA00041226"/>
    </source>
</evidence>
<keyword evidence="15" id="KW-1015">Disulfide bond</keyword>
<keyword evidence="8" id="KW-0808">Transferase</keyword>
<evidence type="ECO:0000256" key="4">
    <source>
        <dbReference type="ARBA" id="ARBA00006462"/>
    </source>
</evidence>
<organism evidence="24 25">
    <name type="scientific">Ditylenchus destructor</name>
    <dbReference type="NCBI Taxonomy" id="166010"/>
    <lineage>
        <taxon>Eukaryota</taxon>
        <taxon>Metazoa</taxon>
        <taxon>Ecdysozoa</taxon>
        <taxon>Nematoda</taxon>
        <taxon>Chromadorea</taxon>
        <taxon>Rhabditida</taxon>
        <taxon>Tylenchina</taxon>
        <taxon>Tylenchomorpha</taxon>
        <taxon>Sphaerularioidea</taxon>
        <taxon>Anguinidae</taxon>
        <taxon>Anguininae</taxon>
        <taxon>Ditylenchus</taxon>
    </lineage>
</organism>
<evidence type="ECO:0000256" key="16">
    <source>
        <dbReference type="ARBA" id="ARBA00023180"/>
    </source>
</evidence>
<keyword evidence="10" id="KW-0479">Metal-binding</keyword>